<dbReference type="AlphaFoldDB" id="A0A4R9IHU2"/>
<proteinExistence type="predicted"/>
<keyword evidence="2" id="KW-1185">Reference proteome</keyword>
<sequence>MKKGFLLGAGASYNLGMPLTDELTKEFKSILIAAIDTPYFKVQRNIFDLIYPILTNPNNTYEDIIGTLEVEIRRHENRAISQQIHDVLSRYLELVYSILLSRHERNKNFINLQLDFFKPILEYCKDGPLWVFSLNHDVMIEIICSYFNIPLKCGFNEKLKINNIEFEMLSRSEMKKNKFSFHTKESGINLIKLHGSLDLFVKNDELNYIKVSIDKNDHLKIIEDLKKLDQIEKETSISFGVRCTNEIAYYDEENILQFLRKTIISGKHKYSTKISHTMDDWFFKLFKSYINSVDELYSIGYGFLDPHINQVLIDWLEFSSKRNITIVNPNIKNIPSNFSYLDKQIKIINSGIITFLNPNGSLVEKTKIFITETLRNIFREKFLA</sequence>
<protein>
    <submittedName>
        <fullName evidence="1">Uncharacterized protein</fullName>
    </submittedName>
</protein>
<dbReference type="OrthoDB" id="9808492at2"/>
<evidence type="ECO:0000313" key="1">
    <source>
        <dbReference type="EMBL" id="TGK87198.1"/>
    </source>
</evidence>
<name>A0A4R9IHU2_9LEPT</name>
<gene>
    <name evidence="1" type="ORF">EHQ24_03120</name>
</gene>
<evidence type="ECO:0000313" key="2">
    <source>
        <dbReference type="Proteomes" id="UP000298009"/>
    </source>
</evidence>
<accession>A0A4R9IHU2</accession>
<reference evidence="1" key="1">
    <citation type="journal article" date="2019" name="PLoS Negl. Trop. Dis.">
        <title>Revisiting the worldwide diversity of Leptospira species in the environment.</title>
        <authorList>
            <person name="Vincent A.T."/>
            <person name="Schiettekatte O."/>
            <person name="Bourhy P."/>
            <person name="Veyrier F.J."/>
            <person name="Picardeau M."/>
        </authorList>
    </citation>
    <scope>NUCLEOTIDE SEQUENCE [LARGE SCALE GENOMIC DNA]</scope>
    <source>
        <strain evidence="1">201800287</strain>
    </source>
</reference>
<dbReference type="EMBL" id="RQFK01000010">
    <property type="protein sequence ID" value="TGK87198.1"/>
    <property type="molecule type" value="Genomic_DNA"/>
</dbReference>
<organism evidence="1 2">
    <name type="scientific">Leptospira noumeaensis</name>
    <dbReference type="NCBI Taxonomy" id="2484964"/>
    <lineage>
        <taxon>Bacteria</taxon>
        <taxon>Pseudomonadati</taxon>
        <taxon>Spirochaetota</taxon>
        <taxon>Spirochaetia</taxon>
        <taxon>Leptospirales</taxon>
        <taxon>Leptospiraceae</taxon>
        <taxon>Leptospira</taxon>
    </lineage>
</organism>
<comment type="caution">
    <text evidence="1">The sequence shown here is derived from an EMBL/GenBank/DDBJ whole genome shotgun (WGS) entry which is preliminary data.</text>
</comment>
<dbReference type="Proteomes" id="UP000298009">
    <property type="component" value="Unassembled WGS sequence"/>
</dbReference>